<dbReference type="PANTHER" id="PTHR30558">
    <property type="entry name" value="EXBD MEMBRANE COMPONENT OF PMF-DRIVEN MACROMOLECULE IMPORT SYSTEM"/>
    <property type="match status" value="1"/>
</dbReference>
<evidence type="ECO:0000256" key="4">
    <source>
        <dbReference type="ARBA" id="ARBA00022692"/>
    </source>
</evidence>
<reference evidence="8 9" key="1">
    <citation type="submission" date="2020-02" db="EMBL/GenBank/DDBJ databases">
        <title>Genome analysis of Thermosulfuriphilus ammonigenes ST65T, an anaerobic thermophilic chemolithoautotrophic bacterium isolated from a deep-sea hydrothermal vent.</title>
        <authorList>
            <person name="Slobodkina G."/>
            <person name="Allioux M."/>
            <person name="Merkel A."/>
            <person name="Alain K."/>
            <person name="Jebbar M."/>
            <person name="Slobodkin A."/>
        </authorList>
    </citation>
    <scope>NUCLEOTIDE SEQUENCE [LARGE SCALE GENOMIC DNA]</scope>
    <source>
        <strain evidence="8 9">ST65</strain>
    </source>
</reference>
<dbReference type="Pfam" id="PF02472">
    <property type="entry name" value="ExbD"/>
    <property type="match status" value="1"/>
</dbReference>
<comment type="similarity">
    <text evidence="2 7">Belongs to the ExbD/TolR family.</text>
</comment>
<evidence type="ECO:0000256" key="2">
    <source>
        <dbReference type="ARBA" id="ARBA00005811"/>
    </source>
</evidence>
<dbReference type="GO" id="GO:0005886">
    <property type="term" value="C:plasma membrane"/>
    <property type="evidence" value="ECO:0007669"/>
    <property type="project" value="UniProtKB-SubCell"/>
</dbReference>
<dbReference type="KEGG" id="tav:G4V39_08450"/>
<dbReference type="AlphaFoldDB" id="A0A6G7PXI4"/>
<evidence type="ECO:0000256" key="6">
    <source>
        <dbReference type="ARBA" id="ARBA00023136"/>
    </source>
</evidence>
<dbReference type="RefSeq" id="WP_166032515.1">
    <property type="nucleotide sequence ID" value="NZ_CP048877.1"/>
</dbReference>
<keyword evidence="3" id="KW-1003">Cell membrane</keyword>
<evidence type="ECO:0000256" key="1">
    <source>
        <dbReference type="ARBA" id="ARBA00004162"/>
    </source>
</evidence>
<protein>
    <submittedName>
        <fullName evidence="8">Biopolymer transporter ExbD</fullName>
    </submittedName>
</protein>
<dbReference type="EMBL" id="CP048877">
    <property type="protein sequence ID" value="QIJ72297.1"/>
    <property type="molecule type" value="Genomic_DNA"/>
</dbReference>
<dbReference type="Gene3D" id="3.30.420.270">
    <property type="match status" value="1"/>
</dbReference>
<evidence type="ECO:0000256" key="7">
    <source>
        <dbReference type="RuleBase" id="RU003879"/>
    </source>
</evidence>
<evidence type="ECO:0000313" key="8">
    <source>
        <dbReference type="EMBL" id="QIJ72297.1"/>
    </source>
</evidence>
<keyword evidence="7" id="KW-0813">Transport</keyword>
<dbReference type="GO" id="GO:0015031">
    <property type="term" value="P:protein transport"/>
    <property type="evidence" value="ECO:0007669"/>
    <property type="project" value="UniProtKB-KW"/>
</dbReference>
<accession>A0A6G7PXI4</accession>
<keyword evidence="5" id="KW-1133">Transmembrane helix</keyword>
<sequence length="136" mass="14766">MALNGSKKGRYLADINVTPLVDVVLVLLIIFMITAPMMTRGVSVNLPQTKAGELPRLKEPLVVTITQTGDIYIGREKVGLKGLKARFYQAARSKSEVFIEADRQAHYGLVARVLALARALGIEEVGLVTAPPPAKR</sequence>
<evidence type="ECO:0000256" key="3">
    <source>
        <dbReference type="ARBA" id="ARBA00022475"/>
    </source>
</evidence>
<dbReference type="GO" id="GO:0022857">
    <property type="term" value="F:transmembrane transporter activity"/>
    <property type="evidence" value="ECO:0007669"/>
    <property type="project" value="InterPro"/>
</dbReference>
<dbReference type="InterPro" id="IPR003400">
    <property type="entry name" value="ExbD"/>
</dbReference>
<organism evidence="8 9">
    <name type="scientific">Thermosulfuriphilus ammonigenes</name>
    <dbReference type="NCBI Taxonomy" id="1936021"/>
    <lineage>
        <taxon>Bacteria</taxon>
        <taxon>Pseudomonadati</taxon>
        <taxon>Thermodesulfobacteriota</taxon>
        <taxon>Thermodesulfobacteria</taxon>
        <taxon>Thermodesulfobacteriales</taxon>
        <taxon>Thermodesulfobacteriaceae</taxon>
        <taxon>Thermosulfuriphilus</taxon>
    </lineage>
</organism>
<evidence type="ECO:0000256" key="5">
    <source>
        <dbReference type="ARBA" id="ARBA00022989"/>
    </source>
</evidence>
<evidence type="ECO:0000313" key="9">
    <source>
        <dbReference type="Proteomes" id="UP000502179"/>
    </source>
</evidence>
<keyword evidence="4 7" id="KW-0812">Transmembrane</keyword>
<gene>
    <name evidence="8" type="ORF">G4V39_08450</name>
</gene>
<proteinExistence type="inferred from homology"/>
<dbReference type="Proteomes" id="UP000502179">
    <property type="component" value="Chromosome"/>
</dbReference>
<keyword evidence="7" id="KW-0653">Protein transport</keyword>
<keyword evidence="6" id="KW-0472">Membrane</keyword>
<name>A0A6G7PXI4_9BACT</name>
<keyword evidence="9" id="KW-1185">Reference proteome</keyword>
<comment type="subcellular location">
    <subcellularLocation>
        <location evidence="1">Cell membrane</location>
        <topology evidence="1">Single-pass membrane protein</topology>
    </subcellularLocation>
    <subcellularLocation>
        <location evidence="7">Cell membrane</location>
        <topology evidence="7">Single-pass type II membrane protein</topology>
    </subcellularLocation>
</comment>
<dbReference type="PANTHER" id="PTHR30558:SF7">
    <property type="entry name" value="TOL-PAL SYSTEM PROTEIN TOLR"/>
    <property type="match status" value="1"/>
</dbReference>